<protein>
    <submittedName>
        <fullName evidence="1">Uncharacterized protein</fullName>
    </submittedName>
</protein>
<keyword evidence="2" id="KW-1185">Reference proteome</keyword>
<comment type="caution">
    <text evidence="1">The sequence shown here is derived from an EMBL/GenBank/DDBJ whole genome shotgun (WGS) entry which is preliminary data.</text>
</comment>
<name>A0ACC2E177_DIPCM</name>
<sequence length="586" mass="65309">MSNIAVCVRFRPLIARETPHRPDACCIHQFNNESFLFKEEKEGNLEFVFDRVFYEYSSQSDVFEFVAMPIVRDAMNAINGTIITYGQTGAGKTFSMEGPNMLMGDRDLKGILPRVSESIFKLIDNADATCEFIIKLSMVEIYMEKIRDLLDSRKDNLQVKEDKVRGIFIAGATEIYIQSEREMLQLLEAGVTSRAVGGTQMNSESSRSHCVSLITIQQSNTEDRSVKTGKLFLVDLAGSEKVEKTGVEGKLLNEAKTINKSLSALGNVINALTTEKSCHVPYRDSKLTRILQESLGGNSRTTLLCCCSPSSSNATETLSTLRFGTRAKQIKNKPKINAERGRPELELLLLKSEQECEKLKSQLIMLNARLHSLGGDDGQISSNLGLAIQRRDENKQDRKQDCNGVLLKLKNHLSKKAPMLDDITNTLEDLFAQEGIIMPSYFMEGAHDCVGMEDDDSYGENSITKSLICIQARMKDLMENCEMLTHENRNLKTELFAFERTLGSFPAGTVCHTNSSGSACEGSSYENKARVLRPVRGGNHVTREATVLTTSVTEKICKNKEASISKLIPSWKVYANQILSKLFFSS</sequence>
<evidence type="ECO:0000313" key="1">
    <source>
        <dbReference type="EMBL" id="KAJ7560266.1"/>
    </source>
</evidence>
<gene>
    <name evidence="1" type="ORF">O6H91_04G121100</name>
</gene>
<dbReference type="EMBL" id="CM055095">
    <property type="protein sequence ID" value="KAJ7560266.1"/>
    <property type="molecule type" value="Genomic_DNA"/>
</dbReference>
<accession>A0ACC2E177</accession>
<organism evidence="1 2">
    <name type="scientific">Diphasiastrum complanatum</name>
    <name type="common">Issler's clubmoss</name>
    <name type="synonym">Lycopodium complanatum</name>
    <dbReference type="NCBI Taxonomy" id="34168"/>
    <lineage>
        <taxon>Eukaryota</taxon>
        <taxon>Viridiplantae</taxon>
        <taxon>Streptophyta</taxon>
        <taxon>Embryophyta</taxon>
        <taxon>Tracheophyta</taxon>
        <taxon>Lycopodiopsida</taxon>
        <taxon>Lycopodiales</taxon>
        <taxon>Lycopodiaceae</taxon>
        <taxon>Lycopodioideae</taxon>
        <taxon>Diphasiastrum</taxon>
    </lineage>
</organism>
<evidence type="ECO:0000313" key="2">
    <source>
        <dbReference type="Proteomes" id="UP001162992"/>
    </source>
</evidence>
<dbReference type="Proteomes" id="UP001162992">
    <property type="component" value="Chromosome 4"/>
</dbReference>
<reference evidence="2" key="1">
    <citation type="journal article" date="2024" name="Proc. Natl. Acad. Sci. U.S.A.">
        <title>Extraordinary preservation of gene collinearity over three hundred million years revealed in homosporous lycophytes.</title>
        <authorList>
            <person name="Li C."/>
            <person name="Wickell D."/>
            <person name="Kuo L.Y."/>
            <person name="Chen X."/>
            <person name="Nie B."/>
            <person name="Liao X."/>
            <person name="Peng D."/>
            <person name="Ji J."/>
            <person name="Jenkins J."/>
            <person name="Williams M."/>
            <person name="Shu S."/>
            <person name="Plott C."/>
            <person name="Barry K."/>
            <person name="Rajasekar S."/>
            <person name="Grimwood J."/>
            <person name="Han X."/>
            <person name="Sun S."/>
            <person name="Hou Z."/>
            <person name="He W."/>
            <person name="Dai G."/>
            <person name="Sun C."/>
            <person name="Schmutz J."/>
            <person name="Leebens-Mack J.H."/>
            <person name="Li F.W."/>
            <person name="Wang L."/>
        </authorList>
    </citation>
    <scope>NUCLEOTIDE SEQUENCE [LARGE SCALE GENOMIC DNA]</scope>
    <source>
        <strain evidence="2">cv. PW_Plant_1</strain>
    </source>
</reference>
<proteinExistence type="predicted"/>